<name>A7I7N6_METB6</name>
<dbReference type="GO" id="GO:0009236">
    <property type="term" value="P:cobalamin biosynthetic process"/>
    <property type="evidence" value="ECO:0007669"/>
    <property type="project" value="UniProtKB-UniRule"/>
</dbReference>
<dbReference type="AlphaFoldDB" id="A7I7N6"/>
<comment type="similarity">
    <text evidence="3">Belongs to the precorrin methyltransferase family.</text>
</comment>
<dbReference type="KEGG" id="mbn:Mboo_1229"/>
<dbReference type="InterPro" id="IPR000878">
    <property type="entry name" value="4pyrrol_Mease"/>
</dbReference>
<keyword evidence="5" id="KW-0489">Methyltransferase</keyword>
<dbReference type="Gene3D" id="3.40.1010.10">
    <property type="entry name" value="Cobalt-precorrin-4 Transmethylase, Domain 1"/>
    <property type="match status" value="1"/>
</dbReference>
<dbReference type="STRING" id="456442.Mboo_1229"/>
<dbReference type="PANTHER" id="PTHR43467">
    <property type="entry name" value="COBALT-PRECORRIN-2 C(20)-METHYLTRANSFERASE"/>
    <property type="match status" value="1"/>
</dbReference>
<evidence type="ECO:0000259" key="4">
    <source>
        <dbReference type="Pfam" id="PF00590"/>
    </source>
</evidence>
<dbReference type="InterPro" id="IPR012382">
    <property type="entry name" value="CobI/CbiL"/>
</dbReference>
<evidence type="ECO:0000313" key="6">
    <source>
        <dbReference type="Proteomes" id="UP000002408"/>
    </source>
</evidence>
<dbReference type="PIRSF" id="PIRSF036427">
    <property type="entry name" value="Precrrn-2_mtase"/>
    <property type="match status" value="1"/>
</dbReference>
<dbReference type="InterPro" id="IPR014777">
    <property type="entry name" value="4pyrrole_Mease_sub1"/>
</dbReference>
<dbReference type="CDD" id="cd11645">
    <property type="entry name" value="Precorrin_2_C20_MT"/>
    <property type="match status" value="1"/>
</dbReference>
<dbReference type="RefSeq" id="WP_012106778.1">
    <property type="nucleotide sequence ID" value="NC_009712.1"/>
</dbReference>
<dbReference type="Pfam" id="PF00590">
    <property type="entry name" value="TP_methylase"/>
    <property type="match status" value="1"/>
</dbReference>
<dbReference type="Proteomes" id="UP000002408">
    <property type="component" value="Chromosome"/>
</dbReference>
<dbReference type="InterPro" id="IPR035996">
    <property type="entry name" value="4pyrrol_Methylase_sf"/>
</dbReference>
<keyword evidence="2" id="KW-0169">Cobalamin biosynthesis</keyword>
<dbReference type="NCBIfam" id="NF004060">
    <property type="entry name" value="PRK05576.1-3"/>
    <property type="match status" value="1"/>
</dbReference>
<dbReference type="OrthoDB" id="23546at2157"/>
<evidence type="ECO:0000313" key="5">
    <source>
        <dbReference type="EMBL" id="ABS55747.1"/>
    </source>
</evidence>
<dbReference type="SUPFAM" id="SSF53790">
    <property type="entry name" value="Tetrapyrrole methylase"/>
    <property type="match status" value="1"/>
</dbReference>
<accession>A7I7N6</accession>
<dbReference type="GO" id="GO:0030788">
    <property type="term" value="F:precorrin-2 C20-methyltransferase activity"/>
    <property type="evidence" value="ECO:0007669"/>
    <property type="project" value="InterPro"/>
</dbReference>
<dbReference type="PANTHER" id="PTHR43467:SF2">
    <property type="entry name" value="COBALT-PRECORRIN-2 C(20)-METHYLTRANSFERASE"/>
    <property type="match status" value="1"/>
</dbReference>
<dbReference type="HOGENOM" id="CLU_076014_2_1_2"/>
<protein>
    <submittedName>
        <fullName evidence="5">Uroporphyrin-III C/tetrapyrrole (Corrin/Porphyrin) methyltransferase</fullName>
    </submittedName>
</protein>
<keyword evidence="6" id="KW-1185">Reference proteome</keyword>
<evidence type="ECO:0000256" key="1">
    <source>
        <dbReference type="ARBA" id="ARBA00004953"/>
    </source>
</evidence>
<sequence>MLVGLGLGPGNPELLTLRAVRLLKEADTVFVPGRIAADLVAPYRESVMLDFPMTDDEDRIRACLEANAEKIAPVAETGLAVFGILGDPNFFSTFSRLCSILEKHHPGISCRTEPGISAITAFAAAADVPLNGGFVVSDGAEPSALIRLKARHPQKIIAGLKKEGYREFVLVERMFFPDMKVYRDDKIPEKTDYMSVLYARR</sequence>
<gene>
    <name evidence="5" type="ordered locus">Mboo_1229</name>
</gene>
<dbReference type="GeneID" id="5411908"/>
<feature type="domain" description="Tetrapyrrole methylase" evidence="4">
    <location>
        <begin position="1"/>
        <end position="140"/>
    </location>
</feature>
<comment type="pathway">
    <text evidence="1">Cofactor biosynthesis; adenosylcobalamin biosynthesis.</text>
</comment>
<dbReference type="PROSITE" id="PS00839">
    <property type="entry name" value="SUMT_1"/>
    <property type="match status" value="1"/>
</dbReference>
<reference evidence="6" key="1">
    <citation type="journal article" date="2015" name="Microbiology">
        <title>Genome of Methanoregula boonei 6A8 reveals adaptations to oligotrophic peatland environments.</title>
        <authorList>
            <person name="Braeuer S."/>
            <person name="Cadillo-Quiroz H."/>
            <person name="Kyrpides N."/>
            <person name="Woyke T."/>
            <person name="Goodwin L."/>
            <person name="Detter C."/>
            <person name="Podell S."/>
            <person name="Yavitt J.B."/>
            <person name="Zinder S.H."/>
        </authorList>
    </citation>
    <scope>NUCLEOTIDE SEQUENCE [LARGE SCALE GENOMIC DNA]</scope>
    <source>
        <strain evidence="6">DSM 21154 / JCM 14090 / 6A8</strain>
    </source>
</reference>
<keyword evidence="5" id="KW-0808">Transferase</keyword>
<proteinExistence type="inferred from homology"/>
<evidence type="ECO:0000256" key="2">
    <source>
        <dbReference type="ARBA" id="ARBA00022573"/>
    </source>
</evidence>
<dbReference type="InterPro" id="IPR003043">
    <property type="entry name" value="Uropor_MeTrfase_CS"/>
</dbReference>
<evidence type="ECO:0000256" key="3">
    <source>
        <dbReference type="PIRNR" id="PIRNR036427"/>
    </source>
</evidence>
<dbReference type="eggNOG" id="arCOG00648">
    <property type="taxonomic scope" value="Archaea"/>
</dbReference>
<dbReference type="GO" id="GO:0032259">
    <property type="term" value="P:methylation"/>
    <property type="evidence" value="ECO:0007669"/>
    <property type="project" value="UniProtKB-KW"/>
</dbReference>
<organism evidence="5 6">
    <name type="scientific">Methanoregula boonei (strain DSM 21154 / JCM 14090 / 6A8)</name>
    <dbReference type="NCBI Taxonomy" id="456442"/>
    <lineage>
        <taxon>Archaea</taxon>
        <taxon>Methanobacteriati</taxon>
        <taxon>Methanobacteriota</taxon>
        <taxon>Stenosarchaea group</taxon>
        <taxon>Methanomicrobia</taxon>
        <taxon>Methanomicrobiales</taxon>
        <taxon>Methanoregulaceae</taxon>
        <taxon>Methanoregula</taxon>
    </lineage>
</organism>
<dbReference type="EMBL" id="CP000780">
    <property type="protein sequence ID" value="ABS55747.1"/>
    <property type="molecule type" value="Genomic_DNA"/>
</dbReference>